<evidence type="ECO:0000313" key="1">
    <source>
        <dbReference type="EMBL" id="VDM44273.1"/>
    </source>
</evidence>
<accession>A0A183UWT2</accession>
<sequence length="95" mass="9787">MDERGGGIVVHLNEPSAVARAVPSKAMPSKMARAILRGDVGSREEELMGGRTLGPTDLCAARCLVIGCVAVVVVRFVVVDGAYTSATSSGTNRDG</sequence>
<dbReference type="Proteomes" id="UP000050794">
    <property type="component" value="Unassembled WGS sequence"/>
</dbReference>
<dbReference type="EMBL" id="UYWY01021492">
    <property type="protein sequence ID" value="VDM44273.1"/>
    <property type="molecule type" value="Genomic_DNA"/>
</dbReference>
<gene>
    <name evidence="1" type="ORF">TCNE_LOCUS12952</name>
</gene>
<reference evidence="3" key="1">
    <citation type="submission" date="2016-06" db="UniProtKB">
        <authorList>
            <consortium name="WormBaseParasite"/>
        </authorList>
    </citation>
    <scope>IDENTIFICATION</scope>
</reference>
<keyword evidence="2" id="KW-1185">Reference proteome</keyword>
<name>A0A183UWT2_TOXCA</name>
<protein>
    <submittedName>
        <fullName evidence="1 3">Uncharacterized protein</fullName>
    </submittedName>
</protein>
<organism evidence="2 3">
    <name type="scientific">Toxocara canis</name>
    <name type="common">Canine roundworm</name>
    <dbReference type="NCBI Taxonomy" id="6265"/>
    <lineage>
        <taxon>Eukaryota</taxon>
        <taxon>Metazoa</taxon>
        <taxon>Ecdysozoa</taxon>
        <taxon>Nematoda</taxon>
        <taxon>Chromadorea</taxon>
        <taxon>Rhabditida</taxon>
        <taxon>Spirurina</taxon>
        <taxon>Ascaridomorpha</taxon>
        <taxon>Ascaridoidea</taxon>
        <taxon>Toxocaridae</taxon>
        <taxon>Toxocara</taxon>
    </lineage>
</organism>
<reference evidence="1 2" key="2">
    <citation type="submission" date="2018-11" db="EMBL/GenBank/DDBJ databases">
        <authorList>
            <consortium name="Pathogen Informatics"/>
        </authorList>
    </citation>
    <scope>NUCLEOTIDE SEQUENCE [LARGE SCALE GENOMIC DNA]</scope>
</reference>
<evidence type="ECO:0000313" key="2">
    <source>
        <dbReference type="Proteomes" id="UP000050794"/>
    </source>
</evidence>
<evidence type="ECO:0000313" key="3">
    <source>
        <dbReference type="WBParaSite" id="TCNE_0001295201-mRNA-1"/>
    </source>
</evidence>
<proteinExistence type="predicted"/>
<dbReference type="AlphaFoldDB" id="A0A183UWT2"/>
<dbReference type="WBParaSite" id="TCNE_0001295201-mRNA-1">
    <property type="protein sequence ID" value="TCNE_0001295201-mRNA-1"/>
    <property type="gene ID" value="TCNE_0001295201"/>
</dbReference>